<evidence type="ECO:0000256" key="1">
    <source>
        <dbReference type="ARBA" id="ARBA00006869"/>
    </source>
</evidence>
<accession>A0A847RZT2</accession>
<dbReference type="InterPro" id="IPR031409">
    <property type="entry name" value="Darcynin"/>
</dbReference>
<dbReference type="AlphaFoldDB" id="A0A847RZT2"/>
<evidence type="ECO:0000313" key="3">
    <source>
        <dbReference type="Proteomes" id="UP000587991"/>
    </source>
</evidence>
<gene>
    <name evidence="2" type="ORF">HF682_15690</name>
</gene>
<dbReference type="Pfam" id="PF17074">
    <property type="entry name" value="Darcynin"/>
    <property type="match status" value="1"/>
</dbReference>
<protein>
    <submittedName>
        <fullName evidence="2">Uncharacterized protein</fullName>
    </submittedName>
</protein>
<dbReference type="Proteomes" id="UP000587991">
    <property type="component" value="Unassembled WGS sequence"/>
</dbReference>
<dbReference type="RefSeq" id="WP_168878278.1">
    <property type="nucleotide sequence ID" value="NZ_JABAIM010000004.1"/>
</dbReference>
<comment type="similarity">
    <text evidence="1">Belongs to the darcynin family.</text>
</comment>
<name>A0A847RZT2_9NEIS</name>
<reference evidence="2 3" key="1">
    <citation type="submission" date="2020-04" db="EMBL/GenBank/DDBJ databases">
        <title>Draft genome of Leeia sp. IMCC25680.</title>
        <authorList>
            <person name="Song J."/>
            <person name="Cho J.-C."/>
        </authorList>
    </citation>
    <scope>NUCLEOTIDE SEQUENCE [LARGE SCALE GENOMIC DNA]</scope>
    <source>
        <strain evidence="2 3">IMCC25680</strain>
    </source>
</reference>
<proteinExistence type="inferred from homology"/>
<keyword evidence="3" id="KW-1185">Reference proteome</keyword>
<comment type="caution">
    <text evidence="2">The sequence shown here is derived from an EMBL/GenBank/DDBJ whole genome shotgun (WGS) entry which is preliminary data.</text>
</comment>
<organism evidence="2 3">
    <name type="scientific">Leeia aquatica</name>
    <dbReference type="NCBI Taxonomy" id="2725557"/>
    <lineage>
        <taxon>Bacteria</taxon>
        <taxon>Pseudomonadati</taxon>
        <taxon>Pseudomonadota</taxon>
        <taxon>Betaproteobacteria</taxon>
        <taxon>Neisseriales</taxon>
        <taxon>Leeiaceae</taxon>
        <taxon>Leeia</taxon>
    </lineage>
</organism>
<dbReference type="EMBL" id="JABAIM010000004">
    <property type="protein sequence ID" value="NLR76610.1"/>
    <property type="molecule type" value="Genomic_DNA"/>
</dbReference>
<sequence length="119" mass="13591">MFRHTYFLHLKPTVRWVGMSPLERSHYIATELFPVFARFPTVMMRFFDGEYYSPQVCDVVMLETNDLPAYHALLDALAASSLSEMCGISHIIPTVESSMESYEAMPVSSEQPFSLEESV</sequence>
<evidence type="ECO:0000313" key="2">
    <source>
        <dbReference type="EMBL" id="NLR76610.1"/>
    </source>
</evidence>